<name>A0AAD6C6Z7_9EURO</name>
<dbReference type="Pfam" id="PF01266">
    <property type="entry name" value="DAO"/>
    <property type="match status" value="1"/>
</dbReference>
<evidence type="ECO:0000256" key="4">
    <source>
        <dbReference type="ARBA" id="ARBA00022827"/>
    </source>
</evidence>
<dbReference type="InterPro" id="IPR006076">
    <property type="entry name" value="FAD-dep_OxRdtase"/>
</dbReference>
<evidence type="ECO:0000256" key="1">
    <source>
        <dbReference type="ARBA" id="ARBA00001974"/>
    </source>
</evidence>
<keyword evidence="8" id="KW-1185">Reference proteome</keyword>
<protein>
    <recommendedName>
        <fullName evidence="6">FAD dependent oxidoreductase domain-containing protein</fullName>
    </recommendedName>
</protein>
<organism evidence="7 8">
    <name type="scientific">Penicillium daleae</name>
    <dbReference type="NCBI Taxonomy" id="63821"/>
    <lineage>
        <taxon>Eukaryota</taxon>
        <taxon>Fungi</taxon>
        <taxon>Dikarya</taxon>
        <taxon>Ascomycota</taxon>
        <taxon>Pezizomycotina</taxon>
        <taxon>Eurotiomycetes</taxon>
        <taxon>Eurotiomycetidae</taxon>
        <taxon>Eurotiales</taxon>
        <taxon>Aspergillaceae</taxon>
        <taxon>Penicillium</taxon>
    </lineage>
</organism>
<dbReference type="InterPro" id="IPR036188">
    <property type="entry name" value="FAD/NAD-bd_sf"/>
</dbReference>
<proteinExistence type="inferred from homology"/>
<dbReference type="RefSeq" id="XP_056766706.1">
    <property type="nucleotide sequence ID" value="XM_056908088.1"/>
</dbReference>
<comment type="cofactor">
    <cofactor evidence="1">
        <name>FAD</name>
        <dbReference type="ChEBI" id="CHEBI:57692"/>
    </cofactor>
</comment>
<dbReference type="AlphaFoldDB" id="A0AAD6C6Z7"/>
<dbReference type="SUPFAM" id="SSF51905">
    <property type="entry name" value="FAD/NAD(P)-binding domain"/>
    <property type="match status" value="1"/>
</dbReference>
<dbReference type="PANTHER" id="PTHR10961:SF46">
    <property type="entry name" value="PEROXISOMAL SARCOSINE OXIDASE"/>
    <property type="match status" value="1"/>
</dbReference>
<evidence type="ECO:0000313" key="8">
    <source>
        <dbReference type="Proteomes" id="UP001213681"/>
    </source>
</evidence>
<dbReference type="Gene3D" id="3.50.50.60">
    <property type="entry name" value="FAD/NAD(P)-binding domain"/>
    <property type="match status" value="1"/>
</dbReference>
<accession>A0AAD6C6Z7</accession>
<reference evidence="7" key="1">
    <citation type="submission" date="2022-12" db="EMBL/GenBank/DDBJ databases">
        <authorList>
            <person name="Petersen C."/>
        </authorList>
    </citation>
    <scope>NUCLEOTIDE SEQUENCE</scope>
    <source>
        <strain evidence="7">IBT 16125</strain>
    </source>
</reference>
<evidence type="ECO:0000256" key="3">
    <source>
        <dbReference type="ARBA" id="ARBA00022630"/>
    </source>
</evidence>
<sequence>MALPSHIVIVGGGVFGLSTALALTKRHPESQITVVDRGPIPDPAKWPVDNSRIVRADYANVAYSKLATIAIERWRNTDWGRNGRYTQNGLLLMYPDDGTSTKEYARKSYDNVKPVGRDNVEFLPSKADILRAFPTADSDRLDVAGGYVNWGAGLSDVTASLRFVKEQLDREGKVVFHTGYANRVLYDSPDDRPGSKPRATGVALYGGLSIHADLVILATGSKTWTGLVSLRDGTVLTSRATAFMRVSDEEQRELENLPTIHNIHTGICVLPPRDNCLKIARCTYIYRHETPVNASEEDFTFPGNVVPILATDAFRTVLKQLLPQFADRSFSSLNVSRRAESPKADFTVSYHPAYEGLFLAIGCSEHVSKFFPVIGDKVVDALEGSLELELRDLWAWTGGPVPVSNGEDGEDRF</sequence>
<dbReference type="GO" id="GO:0008115">
    <property type="term" value="F:sarcosine oxidase activity"/>
    <property type="evidence" value="ECO:0007669"/>
    <property type="project" value="TreeGrafter"/>
</dbReference>
<keyword evidence="4" id="KW-0274">FAD</keyword>
<comment type="similarity">
    <text evidence="2">Belongs to the MSOX/MTOX family.</text>
</comment>
<keyword evidence="3" id="KW-0285">Flavoprotein</keyword>
<evidence type="ECO:0000256" key="2">
    <source>
        <dbReference type="ARBA" id="ARBA00010989"/>
    </source>
</evidence>
<dbReference type="Gene3D" id="3.30.9.10">
    <property type="entry name" value="D-Amino Acid Oxidase, subunit A, domain 2"/>
    <property type="match status" value="1"/>
</dbReference>
<evidence type="ECO:0000313" key="7">
    <source>
        <dbReference type="EMBL" id="KAJ5453750.1"/>
    </source>
</evidence>
<reference evidence="7" key="2">
    <citation type="journal article" date="2023" name="IMA Fungus">
        <title>Comparative genomic study of the Penicillium genus elucidates a diverse pangenome and 15 lateral gene transfer events.</title>
        <authorList>
            <person name="Petersen C."/>
            <person name="Sorensen T."/>
            <person name="Nielsen M.R."/>
            <person name="Sondergaard T.E."/>
            <person name="Sorensen J.L."/>
            <person name="Fitzpatrick D.A."/>
            <person name="Frisvad J.C."/>
            <person name="Nielsen K.L."/>
        </authorList>
    </citation>
    <scope>NUCLEOTIDE SEQUENCE</scope>
    <source>
        <strain evidence="7">IBT 16125</strain>
    </source>
</reference>
<dbReference type="GeneID" id="81598331"/>
<dbReference type="EMBL" id="JAPVEA010000005">
    <property type="protein sequence ID" value="KAJ5453750.1"/>
    <property type="molecule type" value="Genomic_DNA"/>
</dbReference>
<evidence type="ECO:0000256" key="5">
    <source>
        <dbReference type="ARBA" id="ARBA00023002"/>
    </source>
</evidence>
<feature type="domain" description="FAD dependent oxidoreductase" evidence="6">
    <location>
        <begin position="7"/>
        <end position="380"/>
    </location>
</feature>
<evidence type="ECO:0000259" key="6">
    <source>
        <dbReference type="Pfam" id="PF01266"/>
    </source>
</evidence>
<dbReference type="GO" id="GO:0050660">
    <property type="term" value="F:flavin adenine dinucleotide binding"/>
    <property type="evidence" value="ECO:0007669"/>
    <property type="project" value="InterPro"/>
</dbReference>
<dbReference type="GO" id="GO:0050031">
    <property type="term" value="F:L-pipecolate oxidase activity"/>
    <property type="evidence" value="ECO:0007669"/>
    <property type="project" value="TreeGrafter"/>
</dbReference>
<dbReference type="GO" id="GO:0004657">
    <property type="term" value="F:proline dehydrogenase activity"/>
    <property type="evidence" value="ECO:0007669"/>
    <property type="project" value="TreeGrafter"/>
</dbReference>
<dbReference type="PANTHER" id="PTHR10961">
    <property type="entry name" value="PEROXISOMAL SARCOSINE OXIDASE"/>
    <property type="match status" value="1"/>
</dbReference>
<dbReference type="Proteomes" id="UP001213681">
    <property type="component" value="Unassembled WGS sequence"/>
</dbReference>
<comment type="caution">
    <text evidence="7">The sequence shown here is derived from an EMBL/GenBank/DDBJ whole genome shotgun (WGS) entry which is preliminary data.</text>
</comment>
<gene>
    <name evidence="7" type="ORF">N7458_004706</name>
</gene>
<keyword evidence="5" id="KW-0560">Oxidoreductase</keyword>
<dbReference type="InterPro" id="IPR045170">
    <property type="entry name" value="MTOX"/>
</dbReference>